<feature type="chain" id="PRO_5037962947" description="Secreted protein" evidence="3">
    <location>
        <begin position="35"/>
        <end position="117"/>
    </location>
</feature>
<protein>
    <recommendedName>
        <fullName evidence="6">Secreted protein</fullName>
    </recommendedName>
</protein>
<proteinExistence type="predicted"/>
<keyword evidence="2" id="KW-0812">Transmembrane</keyword>
<keyword evidence="5" id="KW-1185">Reference proteome</keyword>
<accession>A0A919ENW8</accession>
<evidence type="ECO:0000256" key="2">
    <source>
        <dbReference type="SAM" id="Phobius"/>
    </source>
</evidence>
<dbReference type="Proteomes" id="UP000632849">
    <property type="component" value="Unassembled WGS sequence"/>
</dbReference>
<keyword evidence="2" id="KW-0472">Membrane</keyword>
<feature type="region of interest" description="Disordered" evidence="1">
    <location>
        <begin position="44"/>
        <end position="82"/>
    </location>
</feature>
<reference evidence="4" key="1">
    <citation type="journal article" date="2014" name="Int. J. Syst. Evol. Microbiol.">
        <title>Complete genome sequence of Corynebacterium casei LMG S-19264T (=DSM 44701T), isolated from a smear-ripened cheese.</title>
        <authorList>
            <consortium name="US DOE Joint Genome Institute (JGI-PGF)"/>
            <person name="Walter F."/>
            <person name="Albersmeier A."/>
            <person name="Kalinowski J."/>
            <person name="Ruckert C."/>
        </authorList>
    </citation>
    <scope>NUCLEOTIDE SEQUENCE</scope>
    <source>
        <strain evidence="4">JCM 4122</strain>
    </source>
</reference>
<feature type="signal peptide" evidence="3">
    <location>
        <begin position="1"/>
        <end position="34"/>
    </location>
</feature>
<evidence type="ECO:0000313" key="5">
    <source>
        <dbReference type="Proteomes" id="UP000632849"/>
    </source>
</evidence>
<evidence type="ECO:0000256" key="3">
    <source>
        <dbReference type="SAM" id="SignalP"/>
    </source>
</evidence>
<comment type="caution">
    <text evidence="4">The sequence shown here is derived from an EMBL/GenBank/DDBJ whole genome shotgun (WGS) entry which is preliminary data.</text>
</comment>
<gene>
    <name evidence="4" type="ORF">GCM10017667_38440</name>
</gene>
<name>A0A919ENW8_STRFL</name>
<sequence>MTPHDTFAPASRTARARRLLTTLLLTAVLFAAVAAANTTATGAWWPRTGDAFTTPASETHRATPADAAGSGPGQGPVPAGPAAPSVWTTALLLLPVAAGLTVVARTRTGARARKEYR</sequence>
<dbReference type="RefSeq" id="WP_190042329.1">
    <property type="nucleotide sequence ID" value="NZ_BNBE01000002.1"/>
</dbReference>
<feature type="transmembrane region" description="Helical" evidence="2">
    <location>
        <begin position="86"/>
        <end position="104"/>
    </location>
</feature>
<keyword evidence="2" id="KW-1133">Transmembrane helix</keyword>
<reference evidence="4" key="2">
    <citation type="submission" date="2020-09" db="EMBL/GenBank/DDBJ databases">
        <authorList>
            <person name="Sun Q."/>
            <person name="Ohkuma M."/>
        </authorList>
    </citation>
    <scope>NUCLEOTIDE SEQUENCE</scope>
    <source>
        <strain evidence="4">JCM 4122</strain>
    </source>
</reference>
<keyword evidence="3" id="KW-0732">Signal</keyword>
<evidence type="ECO:0008006" key="6">
    <source>
        <dbReference type="Google" id="ProtNLM"/>
    </source>
</evidence>
<dbReference type="EMBL" id="BNBE01000002">
    <property type="protein sequence ID" value="GHG04281.1"/>
    <property type="molecule type" value="Genomic_DNA"/>
</dbReference>
<evidence type="ECO:0000313" key="4">
    <source>
        <dbReference type="EMBL" id="GHG04281.1"/>
    </source>
</evidence>
<organism evidence="4 5">
    <name type="scientific">Streptomyces filamentosus</name>
    <name type="common">Streptomyces roseosporus</name>
    <dbReference type="NCBI Taxonomy" id="67294"/>
    <lineage>
        <taxon>Bacteria</taxon>
        <taxon>Bacillati</taxon>
        <taxon>Actinomycetota</taxon>
        <taxon>Actinomycetes</taxon>
        <taxon>Kitasatosporales</taxon>
        <taxon>Streptomycetaceae</taxon>
        <taxon>Streptomyces</taxon>
    </lineage>
</organism>
<dbReference type="AlphaFoldDB" id="A0A919ENW8"/>
<evidence type="ECO:0000256" key="1">
    <source>
        <dbReference type="SAM" id="MobiDB-lite"/>
    </source>
</evidence>